<name>A0A372ZN48_9ACTN</name>
<reference evidence="3 4" key="1">
    <citation type="submission" date="2018-08" db="EMBL/GenBank/DDBJ databases">
        <title>Diversity &amp; Physiological Properties of Lignin-Decomposing Actinobacteria from Soil.</title>
        <authorList>
            <person name="Roh S.G."/>
            <person name="Kim S.B."/>
        </authorList>
    </citation>
    <scope>NUCLEOTIDE SEQUENCE [LARGE SCALE GENOMIC DNA]</scope>
    <source>
        <strain evidence="3 4">MMS17-GH009</strain>
    </source>
</reference>
<accession>A0A372ZN48</accession>
<dbReference type="InterPro" id="IPR001279">
    <property type="entry name" value="Metallo-B-lactamas"/>
</dbReference>
<proteinExistence type="predicted"/>
<evidence type="ECO:0000256" key="1">
    <source>
        <dbReference type="SAM" id="MobiDB-lite"/>
    </source>
</evidence>
<dbReference type="InterPro" id="IPR050114">
    <property type="entry name" value="UPF0173_UPF0282_UlaG_hydrolase"/>
</dbReference>
<evidence type="ECO:0000313" key="4">
    <source>
        <dbReference type="Proteomes" id="UP000263377"/>
    </source>
</evidence>
<dbReference type="PANTHER" id="PTHR43546">
    <property type="entry name" value="UPF0173 METAL-DEPENDENT HYDROLASE MJ1163-RELATED"/>
    <property type="match status" value="1"/>
</dbReference>
<dbReference type="Proteomes" id="UP000263377">
    <property type="component" value="Unassembled WGS sequence"/>
</dbReference>
<feature type="compositionally biased region" description="Low complexity" evidence="1">
    <location>
        <begin position="291"/>
        <end position="307"/>
    </location>
</feature>
<organism evidence="3 4">
    <name type="scientific">Kitasatospora xanthocidica</name>
    <dbReference type="NCBI Taxonomy" id="83382"/>
    <lineage>
        <taxon>Bacteria</taxon>
        <taxon>Bacillati</taxon>
        <taxon>Actinomycetota</taxon>
        <taxon>Actinomycetes</taxon>
        <taxon>Kitasatosporales</taxon>
        <taxon>Streptomycetaceae</taxon>
        <taxon>Kitasatospora</taxon>
    </lineage>
</organism>
<dbReference type="Pfam" id="PF12706">
    <property type="entry name" value="Lactamase_B_2"/>
    <property type="match status" value="1"/>
</dbReference>
<feature type="region of interest" description="Disordered" evidence="1">
    <location>
        <begin position="288"/>
        <end position="314"/>
    </location>
</feature>
<feature type="domain" description="Metallo-beta-lactamase" evidence="2">
    <location>
        <begin position="23"/>
        <end position="176"/>
    </location>
</feature>
<protein>
    <recommendedName>
        <fullName evidence="2">Metallo-beta-lactamase domain-containing protein</fullName>
    </recommendedName>
</protein>
<dbReference type="PANTHER" id="PTHR43546:SF3">
    <property type="entry name" value="UPF0173 METAL-DEPENDENT HYDROLASE MJ1163"/>
    <property type="match status" value="1"/>
</dbReference>
<dbReference type="AlphaFoldDB" id="A0A372ZN48"/>
<sequence>MPVALELGGHATVLIRADAFTLLCDPHLHDSYRGGLLGFAPARRVLPHALPRPDAVWISHSHRDHFDLASLARLDRALPVLHPDDPRIAHALRRLGFRDTVVVRDWTAFSPRRGVELTWTPSTMAVPEHGLSVRTRDAFVWHMVDSLVTPAWVRRLLADGPPPDVLLAPCQPIEETRSVEGVPPGVDPDWSDPLTALMAQVRPAHVVPLPEGQYGLGEAAWLNGHKFPVPPWLVDRALRADDPDRRVLRPGPGDRLTVTGGTVRWEEAAVEWVRATDEPRDRSYRPGSWIGRLAAGPGPAAEGGRSAPDGHSGAAALDRLFPGLPGLPGADASSGRVTVPGLPELAAAARGRLRATAYRFVTVGAGAEPLAERAVRLGVEGTLSALPSESVPDVELAVSVRDLDDLLDGRLGYSAAQYGGRLREVRPGPAADPDAGPAVVTSRHDPVPATGAVMLSGTGLFAILLRARLGSALVELDHELDARLPDRPVPSVLPVLPPSAPPARTLPPVVRSQPRAGEQPPRFWPRVARCLARGEDPSAASGTFTDAGRTHYLGVLGRGEWPAPGPGPDDGVGLLVLTSLLDAQPHLGGGVRFPDSSYRRLLANIERSPVRRWRVAAALPPEVRVPRWRAASLFPVSAERLRADLARRGWDGELLGPVGPDPAVTGGAERCWWLGVPPLEGPSDGRRALVLRESPGCRLHGLVETAPGPEDPAVEQPDFRVRAALSRPSAPPDAVLHALLGGDVRFSWLLPPRETVRKAGRAVDPVAFAERVALLALAELARRAYPRTGPPPAGTG</sequence>
<dbReference type="RefSeq" id="WP_117486105.1">
    <property type="nucleotide sequence ID" value="NZ_QVIG01000001.1"/>
</dbReference>
<dbReference type="SUPFAM" id="SSF56281">
    <property type="entry name" value="Metallo-hydrolase/oxidoreductase"/>
    <property type="match status" value="1"/>
</dbReference>
<gene>
    <name evidence="3" type="ORF">DR950_05360</name>
</gene>
<keyword evidence="4" id="KW-1185">Reference proteome</keyword>
<dbReference type="EMBL" id="QVIG01000001">
    <property type="protein sequence ID" value="RGD57298.1"/>
    <property type="molecule type" value="Genomic_DNA"/>
</dbReference>
<dbReference type="InterPro" id="IPR036866">
    <property type="entry name" value="RibonucZ/Hydroxyglut_hydro"/>
</dbReference>
<comment type="caution">
    <text evidence="3">The sequence shown here is derived from an EMBL/GenBank/DDBJ whole genome shotgun (WGS) entry which is preliminary data.</text>
</comment>
<evidence type="ECO:0000313" key="3">
    <source>
        <dbReference type="EMBL" id="RGD57298.1"/>
    </source>
</evidence>
<dbReference type="Gene3D" id="3.60.15.10">
    <property type="entry name" value="Ribonuclease Z/Hydroxyacylglutathione hydrolase-like"/>
    <property type="match status" value="1"/>
</dbReference>
<feature type="compositionally biased region" description="Pro residues" evidence="1">
    <location>
        <begin position="495"/>
        <end position="505"/>
    </location>
</feature>
<evidence type="ECO:0000259" key="2">
    <source>
        <dbReference type="Pfam" id="PF12706"/>
    </source>
</evidence>
<feature type="region of interest" description="Disordered" evidence="1">
    <location>
        <begin position="495"/>
        <end position="521"/>
    </location>
</feature>